<gene>
    <name evidence="2" type="ORF">EV186_101244</name>
</gene>
<dbReference type="Gene3D" id="1.10.10.10">
    <property type="entry name" value="Winged helix-like DNA-binding domain superfamily/Winged helix DNA-binding domain"/>
    <property type="match status" value="1"/>
</dbReference>
<name>A0A4R6SL71_LABRH</name>
<feature type="domain" description="Transcription regulator PadR N-terminal" evidence="1">
    <location>
        <begin position="8"/>
        <end position="83"/>
    </location>
</feature>
<evidence type="ECO:0000313" key="2">
    <source>
        <dbReference type="EMBL" id="TDQ04300.1"/>
    </source>
</evidence>
<dbReference type="InterPro" id="IPR036390">
    <property type="entry name" value="WH_DNA-bd_sf"/>
</dbReference>
<reference evidence="2 3" key="1">
    <citation type="submission" date="2019-03" db="EMBL/GenBank/DDBJ databases">
        <title>Genomic Encyclopedia of Type Strains, Phase IV (KMG-IV): sequencing the most valuable type-strain genomes for metagenomic binning, comparative biology and taxonomic classification.</title>
        <authorList>
            <person name="Goeker M."/>
        </authorList>
    </citation>
    <scope>NUCLEOTIDE SEQUENCE [LARGE SCALE GENOMIC DNA]</scope>
    <source>
        <strain evidence="2 3">DSM 45361</strain>
    </source>
</reference>
<comment type="caution">
    <text evidence="2">The sequence shown here is derived from an EMBL/GenBank/DDBJ whole genome shotgun (WGS) entry which is preliminary data.</text>
</comment>
<dbReference type="OrthoDB" id="8443918at2"/>
<dbReference type="Proteomes" id="UP000295444">
    <property type="component" value="Unassembled WGS sequence"/>
</dbReference>
<keyword evidence="3" id="KW-1185">Reference proteome</keyword>
<dbReference type="SUPFAM" id="SSF46785">
    <property type="entry name" value="Winged helix' DNA-binding domain"/>
    <property type="match status" value="1"/>
</dbReference>
<dbReference type="PANTHER" id="PTHR33169:SF14">
    <property type="entry name" value="TRANSCRIPTIONAL REGULATOR RV3488"/>
    <property type="match status" value="1"/>
</dbReference>
<dbReference type="RefSeq" id="WP_133847224.1">
    <property type="nucleotide sequence ID" value="NZ_SNXZ01000001.1"/>
</dbReference>
<protein>
    <submittedName>
        <fullName evidence="2">PadR family transcriptional regulator</fullName>
    </submittedName>
</protein>
<dbReference type="Pfam" id="PF03551">
    <property type="entry name" value="PadR"/>
    <property type="match status" value="1"/>
</dbReference>
<evidence type="ECO:0000259" key="1">
    <source>
        <dbReference type="Pfam" id="PF03551"/>
    </source>
</evidence>
<dbReference type="EMBL" id="SNXZ01000001">
    <property type="protein sequence ID" value="TDQ04300.1"/>
    <property type="molecule type" value="Genomic_DNA"/>
</dbReference>
<dbReference type="PANTHER" id="PTHR33169">
    <property type="entry name" value="PADR-FAMILY TRANSCRIPTIONAL REGULATOR"/>
    <property type="match status" value="1"/>
</dbReference>
<dbReference type="InterPro" id="IPR005149">
    <property type="entry name" value="Tscrpt_reg_PadR_N"/>
</dbReference>
<proteinExistence type="predicted"/>
<dbReference type="InterPro" id="IPR036388">
    <property type="entry name" value="WH-like_DNA-bd_sf"/>
</dbReference>
<sequence length="185" mass="20265">MSATKMLVLGVVQAAGEVHGYQVRRELLSWHAENWANVKPGSIYHALKKAARDGLVDEVGAQPGDSGPDRIRYRITESGVREIVALVRAALRDATDNVTLNAAIAMLPALTRAEAIDDLGVRIVELEKALQGLRDWMANPQEGLPEHVREQAGLWTNQVNAELDWARKLLARLNAGAYTMADEHG</sequence>
<evidence type="ECO:0000313" key="3">
    <source>
        <dbReference type="Proteomes" id="UP000295444"/>
    </source>
</evidence>
<dbReference type="InterPro" id="IPR052509">
    <property type="entry name" value="Metal_resp_DNA-bind_regulator"/>
</dbReference>
<accession>A0A4R6SL71</accession>
<dbReference type="AlphaFoldDB" id="A0A4R6SL71"/>
<organism evidence="2 3">
    <name type="scientific">Labedaea rhizosphaerae</name>
    <dbReference type="NCBI Taxonomy" id="598644"/>
    <lineage>
        <taxon>Bacteria</taxon>
        <taxon>Bacillati</taxon>
        <taxon>Actinomycetota</taxon>
        <taxon>Actinomycetes</taxon>
        <taxon>Pseudonocardiales</taxon>
        <taxon>Pseudonocardiaceae</taxon>
        <taxon>Labedaea</taxon>
    </lineage>
</organism>